<dbReference type="Proteomes" id="UP001589691">
    <property type="component" value="Unassembled WGS sequence"/>
</dbReference>
<evidence type="ECO:0000256" key="2">
    <source>
        <dbReference type="SAM" id="SignalP"/>
    </source>
</evidence>
<gene>
    <name evidence="3" type="ORF">ACFFLI_04210</name>
</gene>
<dbReference type="NCBIfam" id="TIGR01167">
    <property type="entry name" value="LPXTG_anchor"/>
    <property type="match status" value="1"/>
</dbReference>
<proteinExistence type="predicted"/>
<feature type="compositionally biased region" description="Low complexity" evidence="1">
    <location>
        <begin position="75"/>
        <end position="124"/>
    </location>
</feature>
<feature type="region of interest" description="Disordered" evidence="1">
    <location>
        <begin position="21"/>
        <end position="146"/>
    </location>
</feature>
<dbReference type="RefSeq" id="WP_170177387.1">
    <property type="nucleotide sequence ID" value="NZ_BJEA01000008.1"/>
</dbReference>
<feature type="compositionally biased region" description="Low complexity" evidence="1">
    <location>
        <begin position="697"/>
        <end position="708"/>
    </location>
</feature>
<comment type="caution">
    <text evidence="3">The sequence shown here is derived from an EMBL/GenBank/DDBJ whole genome shotgun (WGS) entry which is preliminary data.</text>
</comment>
<feature type="compositionally biased region" description="Polar residues" evidence="1">
    <location>
        <begin position="132"/>
        <end position="146"/>
    </location>
</feature>
<evidence type="ECO:0000256" key="1">
    <source>
        <dbReference type="SAM" id="MobiDB-lite"/>
    </source>
</evidence>
<sequence>MKKQMVTLVTATALASALGIASQQQSASAATNAPQVTANLKTAQSNDNEQNVQPEADTNNADGTDVKTSENDSETPAASQTPASQAPASQAPASQAPATSQAPEASQAPVASQAPSSQAPAADPADNDKTDQPTASSAEEPTTNVQVLKASAPAATKNVTYQTDPNLTDANGEINPGYLMDAPNLEENDEDWDTVTKDATLTLNIAGKEEQRTVKNVVVKVNPEDTGLSSAEIATPKINGYKSTPTTSVYSSDDDLTALSGEVLYFPINNTSTAPIQKREMNLELEIDGQKKLTYLGVDAQPWTIVTVPAPKITGYKANTDTVELGISDDEIFTQLTDLSYTRIPNVTIPNTPRPTKYHTENVTFPGIVNGKDQRIMFKNLTVKIANGDDGNPGYWDTGTYTYVKTPVLEGYKSKPTTWINMREGNSYDNYIWTLDDSLAYFPIHNTTNAKPITTTGYVATVGDDGVSRTVTGKPWSIVTIAAPKVAGYTPNVDTIEIGISDSTEYFYVLTDLKYTKTSELGSQNSQSYTRNVTIEKGGQWTTVALNFTSKPGQTVKVKVPTVAGYKADMATMRVEINRLTGEIEQLDTPQYTKVAGATTDAKDNNNSGSTTTDAKDNNNDNGSTTTDSKTNNNNGSTTTGSKANGTGNGTTTGTDSTQNQNGTTTTTTDGQKTTASTTTNHDGTTTDSLNGTNSQGTATGVGTTATGAQLNGGVTTTNVATNAKGQTSLAATNADTKTTQGKTATGDTLPQTGETHQGYLAVLGAFLLGMLGLTKVSRKHRA</sequence>
<feature type="chain" id="PRO_5045887285" evidence="2">
    <location>
        <begin position="30"/>
        <end position="783"/>
    </location>
</feature>
<dbReference type="EMBL" id="JBHLZY010000009">
    <property type="protein sequence ID" value="MFB9769079.1"/>
    <property type="molecule type" value="Genomic_DNA"/>
</dbReference>
<feature type="signal peptide" evidence="2">
    <location>
        <begin position="1"/>
        <end position="29"/>
    </location>
</feature>
<feature type="compositionally biased region" description="Low complexity" evidence="1">
    <location>
        <begin position="620"/>
        <end position="687"/>
    </location>
</feature>
<protein>
    <submittedName>
        <fullName evidence="3">LPXTG cell wall anchor domain-containing protein</fullName>
    </submittedName>
</protein>
<name>A0ABV5WSG1_9LACO</name>
<feature type="compositionally biased region" description="Low complexity" evidence="1">
    <location>
        <begin position="21"/>
        <end position="35"/>
    </location>
</feature>
<accession>A0ABV5WSG1</accession>
<evidence type="ECO:0000313" key="3">
    <source>
        <dbReference type="EMBL" id="MFB9769079.1"/>
    </source>
</evidence>
<reference evidence="3 4" key="1">
    <citation type="submission" date="2024-09" db="EMBL/GenBank/DDBJ databases">
        <authorList>
            <person name="Sun Q."/>
            <person name="Mori K."/>
        </authorList>
    </citation>
    <scope>NUCLEOTIDE SEQUENCE [LARGE SCALE GENOMIC DNA]</scope>
    <source>
        <strain evidence="3 4">TBRC 4576</strain>
    </source>
</reference>
<keyword evidence="2" id="KW-0732">Signal</keyword>
<feature type="region of interest" description="Disordered" evidence="1">
    <location>
        <begin position="596"/>
        <end position="708"/>
    </location>
</feature>
<keyword evidence="4" id="KW-1185">Reference proteome</keyword>
<evidence type="ECO:0000313" key="4">
    <source>
        <dbReference type="Proteomes" id="UP001589691"/>
    </source>
</evidence>
<feature type="compositionally biased region" description="Polar residues" evidence="1">
    <location>
        <begin position="36"/>
        <end position="62"/>
    </location>
</feature>
<organism evidence="3 4">
    <name type="scientific">Lactiplantibacillus modestisalitolerans</name>
    <dbReference type="NCBI Taxonomy" id="1457219"/>
    <lineage>
        <taxon>Bacteria</taxon>
        <taxon>Bacillati</taxon>
        <taxon>Bacillota</taxon>
        <taxon>Bacilli</taxon>
        <taxon>Lactobacillales</taxon>
        <taxon>Lactobacillaceae</taxon>
        <taxon>Lactiplantibacillus</taxon>
    </lineage>
</organism>